<accession>A0A2M8KMJ0</accession>
<dbReference type="AlphaFoldDB" id="A0A2M8KMJ0"/>
<name>A0A2M8KMJ0_9BACT</name>
<dbReference type="EMBL" id="PFEB01000007">
    <property type="protein sequence ID" value="PJE61137.1"/>
    <property type="molecule type" value="Genomic_DNA"/>
</dbReference>
<feature type="transmembrane region" description="Helical" evidence="1">
    <location>
        <begin position="16"/>
        <end position="39"/>
    </location>
</feature>
<dbReference type="InterPro" id="IPR013783">
    <property type="entry name" value="Ig-like_fold"/>
</dbReference>
<keyword evidence="1" id="KW-0812">Transmembrane</keyword>
<dbReference type="Pfam" id="PF09136">
    <property type="entry name" value="Glucodextran_B"/>
    <property type="match status" value="1"/>
</dbReference>
<comment type="caution">
    <text evidence="2">The sequence shown here is derived from an EMBL/GenBank/DDBJ whole genome shotgun (WGS) entry which is preliminary data.</text>
</comment>
<evidence type="ECO:0000313" key="2">
    <source>
        <dbReference type="EMBL" id="PJE61137.1"/>
    </source>
</evidence>
<protein>
    <recommendedName>
        <fullName evidence="4">Bacterial Ig domain-containing protein</fullName>
    </recommendedName>
</protein>
<proteinExistence type="predicted"/>
<reference evidence="3" key="1">
    <citation type="submission" date="2017-09" db="EMBL/GenBank/DDBJ databases">
        <title>Depth-based differentiation of microbial function through sediment-hosted aquifers and enrichment of novel symbionts in the deep terrestrial subsurface.</title>
        <authorList>
            <person name="Probst A.J."/>
            <person name="Ladd B."/>
            <person name="Jarett J.K."/>
            <person name="Geller-Mcgrath D.E."/>
            <person name="Sieber C.M.K."/>
            <person name="Emerson J.B."/>
            <person name="Anantharaman K."/>
            <person name="Thomas B.C."/>
            <person name="Malmstrom R."/>
            <person name="Stieglmeier M."/>
            <person name="Klingl A."/>
            <person name="Woyke T."/>
            <person name="Ryan C.M."/>
            <person name="Banfield J.F."/>
        </authorList>
    </citation>
    <scope>NUCLEOTIDE SEQUENCE [LARGE SCALE GENOMIC DNA]</scope>
</reference>
<evidence type="ECO:0000313" key="3">
    <source>
        <dbReference type="Proteomes" id="UP000231434"/>
    </source>
</evidence>
<organism evidence="2 3">
    <name type="scientific">Candidatus Roizmanbacteria bacterium CG10_big_fil_rev_8_21_14_0_10_36_26</name>
    <dbReference type="NCBI Taxonomy" id="1974851"/>
    <lineage>
        <taxon>Bacteria</taxon>
        <taxon>Candidatus Roizmaniibacteriota</taxon>
    </lineage>
</organism>
<evidence type="ECO:0008006" key="4">
    <source>
        <dbReference type="Google" id="ProtNLM"/>
    </source>
</evidence>
<sequence>MKRLETHQKRVLSRNLVLISLIFLIVLFFILTTGIKFLLNAAVFVSQLTNKNKPQITLTQKSNFFGDIDINDIPSATNSSSIIISGRLVNYDLVDFYLNSKKIKEVEAIDNFEQQIDDLINGNNEIYLVAKSKNNSSTKKTTTYQVIVKKEKPNLEITQPKDGETISTEEVKIIGKTDKEVIIDVNNFPVVVNALGEFQTSVKLNPGENKINISAQDIAGNMETKTLTLVYEKD</sequence>
<dbReference type="Gene3D" id="2.60.40.10">
    <property type="entry name" value="Immunoglobulins"/>
    <property type="match status" value="1"/>
</dbReference>
<keyword evidence="1" id="KW-1133">Transmembrane helix</keyword>
<keyword evidence="1" id="KW-0472">Membrane</keyword>
<gene>
    <name evidence="2" type="ORF">COU86_00700</name>
</gene>
<evidence type="ECO:0000256" key="1">
    <source>
        <dbReference type="SAM" id="Phobius"/>
    </source>
</evidence>
<dbReference type="Proteomes" id="UP000231434">
    <property type="component" value="Unassembled WGS sequence"/>
</dbReference>